<name>A0ABS7ZSH7_9GAMM</name>
<comment type="caution">
    <text evidence="2">The sequence shown here is derived from an EMBL/GenBank/DDBJ whole genome shotgun (WGS) entry which is preliminary data.</text>
</comment>
<reference evidence="2 3" key="1">
    <citation type="submission" date="2020-12" db="EMBL/GenBank/DDBJ databases">
        <title>Novel Thalassolituus-related marine hydrocarbonoclastic bacteria mediated algae-derived hydrocarbons mineralization in twilight zone of the northern South China Sea.</title>
        <authorList>
            <person name="Dong C."/>
        </authorList>
    </citation>
    <scope>NUCLEOTIDE SEQUENCE [LARGE SCALE GENOMIC DNA]</scope>
    <source>
        <strain evidence="2 3">IMCC1826</strain>
    </source>
</reference>
<protein>
    <recommendedName>
        <fullName evidence="4">DUF2946 domain-containing protein</fullName>
    </recommendedName>
</protein>
<evidence type="ECO:0000313" key="2">
    <source>
        <dbReference type="EMBL" id="MCA6064203.1"/>
    </source>
</evidence>
<gene>
    <name evidence="2" type="ORF">I9W95_11355</name>
</gene>
<evidence type="ECO:0000256" key="1">
    <source>
        <dbReference type="SAM" id="SignalP"/>
    </source>
</evidence>
<dbReference type="Proteomes" id="UP000714380">
    <property type="component" value="Unassembled WGS sequence"/>
</dbReference>
<feature type="signal peptide" evidence="1">
    <location>
        <begin position="1"/>
        <end position="30"/>
    </location>
</feature>
<evidence type="ECO:0008006" key="4">
    <source>
        <dbReference type="Google" id="ProtNLM"/>
    </source>
</evidence>
<keyword evidence="1" id="KW-0732">Signal</keyword>
<keyword evidence="3" id="KW-1185">Reference proteome</keyword>
<sequence length="115" mass="12639">MNIRALSPNRTLRPLMLLLMLVLQCVQVSADVVSSSLLSTDEHHQSAAGDLSHDHQNAAEDDCDHCCHCNGHSSHMAVLNKSTLNMAAQQQRRLSEHAPLLPLNNPDLIHRPPIA</sequence>
<feature type="chain" id="PRO_5046190230" description="DUF2946 domain-containing protein" evidence="1">
    <location>
        <begin position="31"/>
        <end position="115"/>
    </location>
</feature>
<proteinExistence type="predicted"/>
<dbReference type="EMBL" id="JAEDAH010000058">
    <property type="protein sequence ID" value="MCA6064203.1"/>
    <property type="molecule type" value="Genomic_DNA"/>
</dbReference>
<dbReference type="RefSeq" id="WP_225674947.1">
    <property type="nucleotide sequence ID" value="NZ_JAEDAH010000058.1"/>
</dbReference>
<evidence type="ECO:0000313" key="3">
    <source>
        <dbReference type="Proteomes" id="UP000714380"/>
    </source>
</evidence>
<organism evidence="2 3">
    <name type="scientific">Thalassolituus marinus</name>
    <dbReference type="NCBI Taxonomy" id="671053"/>
    <lineage>
        <taxon>Bacteria</taxon>
        <taxon>Pseudomonadati</taxon>
        <taxon>Pseudomonadota</taxon>
        <taxon>Gammaproteobacteria</taxon>
        <taxon>Oceanospirillales</taxon>
        <taxon>Oceanospirillaceae</taxon>
        <taxon>Thalassolituus</taxon>
    </lineage>
</organism>
<accession>A0ABS7ZSH7</accession>